<comment type="similarity">
    <text evidence="1">Belongs to the AB hydrolase superfamily. AB hydrolase 4 family.</text>
</comment>
<protein>
    <submittedName>
        <fullName evidence="3">Alpha beta hydrolase fold protein</fullName>
    </submittedName>
</protein>
<dbReference type="EMBL" id="AZIL01000038">
    <property type="protein sequence ID" value="EWM30318.1"/>
    <property type="molecule type" value="Genomic_DNA"/>
</dbReference>
<reference evidence="3 4" key="1">
    <citation type="journal article" date="2014" name="Mol. Plant">
        <title>Chromosome Scale Genome Assembly and Transcriptome Profiling of Nannochloropsis gaditana in Nitrogen Depletion.</title>
        <authorList>
            <person name="Corteggiani Carpinelli E."/>
            <person name="Telatin A."/>
            <person name="Vitulo N."/>
            <person name="Forcato C."/>
            <person name="D'Angelo M."/>
            <person name="Schiavon R."/>
            <person name="Vezzi A."/>
            <person name="Giacometti G.M."/>
            <person name="Morosinotto T."/>
            <person name="Valle G."/>
        </authorList>
    </citation>
    <scope>NUCLEOTIDE SEQUENCE [LARGE SCALE GENOMIC DNA]</scope>
    <source>
        <strain evidence="3 4">B-31</strain>
    </source>
</reference>
<evidence type="ECO:0000313" key="4">
    <source>
        <dbReference type="Proteomes" id="UP000019335"/>
    </source>
</evidence>
<keyword evidence="4" id="KW-1185">Reference proteome</keyword>
<comment type="caution">
    <text evidence="3">The sequence shown here is derived from an EMBL/GenBank/DDBJ whole genome shotgun (WGS) entry which is preliminary data.</text>
</comment>
<dbReference type="InterPro" id="IPR029058">
    <property type="entry name" value="AB_hydrolase_fold"/>
</dbReference>
<dbReference type="InterPro" id="IPR000073">
    <property type="entry name" value="AB_hydrolase_1"/>
</dbReference>
<feature type="domain" description="AB hydrolase-1" evidence="2">
    <location>
        <begin position="173"/>
        <end position="400"/>
    </location>
</feature>
<dbReference type="OrthoDB" id="247542at2759"/>
<dbReference type="Proteomes" id="UP000019335">
    <property type="component" value="Chromosome 1"/>
</dbReference>
<name>W7U3F6_9STRA</name>
<evidence type="ECO:0000313" key="3">
    <source>
        <dbReference type="EMBL" id="EWM30318.1"/>
    </source>
</evidence>
<dbReference type="PANTHER" id="PTHR10794">
    <property type="entry name" value="ABHYDROLASE DOMAIN-CONTAINING PROTEIN"/>
    <property type="match status" value="1"/>
</dbReference>
<dbReference type="SUPFAM" id="SSF53474">
    <property type="entry name" value="alpha/beta-Hydrolases"/>
    <property type="match status" value="1"/>
</dbReference>
<dbReference type="GO" id="GO:0034338">
    <property type="term" value="F:short-chain carboxylesterase activity"/>
    <property type="evidence" value="ECO:0007669"/>
    <property type="project" value="TreeGrafter"/>
</dbReference>
<organism evidence="3 4">
    <name type="scientific">Nannochloropsis gaditana</name>
    <dbReference type="NCBI Taxonomy" id="72520"/>
    <lineage>
        <taxon>Eukaryota</taxon>
        <taxon>Sar</taxon>
        <taxon>Stramenopiles</taxon>
        <taxon>Ochrophyta</taxon>
        <taxon>Eustigmatophyceae</taxon>
        <taxon>Eustigmatales</taxon>
        <taxon>Monodopsidaceae</taxon>
        <taxon>Nannochloropsis</taxon>
    </lineage>
</organism>
<dbReference type="GO" id="GO:0047372">
    <property type="term" value="F:monoacylglycerol lipase activity"/>
    <property type="evidence" value="ECO:0007669"/>
    <property type="project" value="TreeGrafter"/>
</dbReference>
<gene>
    <name evidence="3" type="primary">Alpha</name>
    <name evidence="3" type="synonym">beta</name>
    <name evidence="3" type="ORF">Naga_100003g118</name>
</gene>
<dbReference type="PANTHER" id="PTHR10794:SF63">
    <property type="entry name" value="ALPHA_BETA HYDROLASE 1, ISOFORM A"/>
    <property type="match status" value="1"/>
</dbReference>
<keyword evidence="3" id="KW-0378">Hydrolase</keyword>
<dbReference type="Pfam" id="PF00561">
    <property type="entry name" value="Abhydrolase_1"/>
    <property type="match status" value="1"/>
</dbReference>
<dbReference type="InterPro" id="IPR050960">
    <property type="entry name" value="AB_hydrolase_4_sf"/>
</dbReference>
<dbReference type="Gene3D" id="3.40.50.1820">
    <property type="entry name" value="alpha/beta hydrolase"/>
    <property type="match status" value="1"/>
</dbReference>
<evidence type="ECO:0000259" key="2">
    <source>
        <dbReference type="Pfam" id="PF00561"/>
    </source>
</evidence>
<sequence>MLLRGKQAYLKPLFVGCFLLPRLASTPLAFLRSMSPASKHLRNESRILSPPTTHRYDGTDKYSRACNQACHEEGPRLSEASTRQVVLSTFPARPFEPLPWVTNEHWQTIWGARVIQDTMLKKFASESLPKGWQDVYDRRERWDTPDGDFFHVDFLFSHVPPSGPPSQPRPMAIVLHGLESTSWAILPRSMAKAFARRGFDVLALNFRGCCGTENLKAYSYHLGFTDDLKFAIQRLFAEEPRRRIYLTGFSLGGNVILKCLGELGEEAASMGVQGAAVACVPFDAVRSSSKIDTGFNRWVYAANFLSTLKVKAAKKYETHQRHREGKGVDKELYDLDRVLACSTIGDFDDEVVAKLHNFEDKIDYYRQSCSKQYLPLVRIPALVINARDDPFINEAGLPTPEDVGDGTVRLIYHSYGGHCGFLTGQEKTSHEDERWLPTELARFLEHVDRPFREAKCES</sequence>
<proteinExistence type="inferred from homology"/>
<accession>W7U3F6</accession>
<dbReference type="OMA" id="HTMDIRE"/>
<dbReference type="AlphaFoldDB" id="W7U3F6"/>
<evidence type="ECO:0000256" key="1">
    <source>
        <dbReference type="ARBA" id="ARBA00010884"/>
    </source>
</evidence>